<evidence type="ECO:0000313" key="9">
    <source>
        <dbReference type="Proteomes" id="UP000053789"/>
    </source>
</evidence>
<dbReference type="InterPro" id="IPR050613">
    <property type="entry name" value="Sec_Metabolite_Reg"/>
</dbReference>
<evidence type="ECO:0000256" key="5">
    <source>
        <dbReference type="ARBA" id="ARBA00023242"/>
    </source>
</evidence>
<dbReference type="VEuPathDB" id="FungiDB:Z519_10878"/>
<evidence type="ECO:0000256" key="1">
    <source>
        <dbReference type="ARBA" id="ARBA00004123"/>
    </source>
</evidence>
<dbReference type="InterPro" id="IPR036864">
    <property type="entry name" value="Zn2-C6_fun-type_DNA-bd_sf"/>
</dbReference>
<dbReference type="GeneID" id="27703806"/>
<dbReference type="InterPro" id="IPR001138">
    <property type="entry name" value="Zn2Cys6_DnaBD"/>
</dbReference>
<protein>
    <recommendedName>
        <fullName evidence="7">Zn(2)-C6 fungal-type domain-containing protein</fullName>
    </recommendedName>
</protein>
<accession>A0A0D2EDU2</accession>
<feature type="domain" description="Zn(2)-C6 fungal-type" evidence="7">
    <location>
        <begin position="51"/>
        <end position="82"/>
    </location>
</feature>
<dbReference type="EMBL" id="KN846999">
    <property type="protein sequence ID" value="KIW88311.1"/>
    <property type="molecule type" value="Genomic_DNA"/>
</dbReference>
<evidence type="ECO:0000313" key="8">
    <source>
        <dbReference type="EMBL" id="KIW88311.1"/>
    </source>
</evidence>
<keyword evidence="3" id="KW-0238">DNA-binding</keyword>
<dbReference type="GO" id="GO:0008270">
    <property type="term" value="F:zinc ion binding"/>
    <property type="evidence" value="ECO:0007669"/>
    <property type="project" value="InterPro"/>
</dbReference>
<dbReference type="SMART" id="SM00066">
    <property type="entry name" value="GAL4"/>
    <property type="match status" value="1"/>
</dbReference>
<dbReference type="CDD" id="cd00067">
    <property type="entry name" value="GAL4"/>
    <property type="match status" value="1"/>
</dbReference>
<dbReference type="PANTHER" id="PTHR31001">
    <property type="entry name" value="UNCHARACTERIZED TRANSCRIPTIONAL REGULATORY PROTEIN"/>
    <property type="match status" value="1"/>
</dbReference>
<keyword evidence="9" id="KW-1185">Reference proteome</keyword>
<comment type="subcellular location">
    <subcellularLocation>
        <location evidence="1">Nucleus</location>
    </subcellularLocation>
</comment>
<dbReference type="Proteomes" id="UP000053789">
    <property type="component" value="Unassembled WGS sequence"/>
</dbReference>
<dbReference type="GO" id="GO:0003677">
    <property type="term" value="F:DNA binding"/>
    <property type="evidence" value="ECO:0007669"/>
    <property type="project" value="UniProtKB-KW"/>
</dbReference>
<dbReference type="OrthoDB" id="4159670at2759"/>
<feature type="compositionally biased region" description="Basic and acidic residues" evidence="6">
    <location>
        <begin position="503"/>
        <end position="513"/>
    </location>
</feature>
<reference evidence="8" key="1">
    <citation type="submission" date="2015-01" db="EMBL/GenBank/DDBJ databases">
        <title>The Genome Sequence of Cladophialophora bantiana CBS 173.52.</title>
        <authorList>
            <consortium name="The Broad Institute Genomics Platform"/>
            <person name="Cuomo C."/>
            <person name="de Hoog S."/>
            <person name="Gorbushina A."/>
            <person name="Stielow B."/>
            <person name="Teixiera M."/>
            <person name="Abouelleil A."/>
            <person name="Chapman S.B."/>
            <person name="Priest M."/>
            <person name="Young S.K."/>
            <person name="Wortman J."/>
            <person name="Nusbaum C."/>
            <person name="Birren B."/>
        </authorList>
    </citation>
    <scope>NUCLEOTIDE SEQUENCE [LARGE SCALE GENOMIC DNA]</scope>
    <source>
        <strain evidence="8">CBS 173.52</strain>
    </source>
</reference>
<evidence type="ECO:0000259" key="7">
    <source>
        <dbReference type="PROSITE" id="PS50048"/>
    </source>
</evidence>
<dbReference type="SUPFAM" id="SSF57701">
    <property type="entry name" value="Zn2/Cys6 DNA-binding domain"/>
    <property type="match status" value="1"/>
</dbReference>
<dbReference type="PROSITE" id="PS50048">
    <property type="entry name" value="ZN2_CY6_FUNGAL_2"/>
    <property type="match status" value="1"/>
</dbReference>
<evidence type="ECO:0000256" key="3">
    <source>
        <dbReference type="ARBA" id="ARBA00023125"/>
    </source>
</evidence>
<feature type="compositionally biased region" description="Low complexity" evidence="6">
    <location>
        <begin position="484"/>
        <end position="495"/>
    </location>
</feature>
<dbReference type="RefSeq" id="XP_016614980.1">
    <property type="nucleotide sequence ID" value="XM_016768593.1"/>
</dbReference>
<evidence type="ECO:0000256" key="6">
    <source>
        <dbReference type="SAM" id="MobiDB-lite"/>
    </source>
</evidence>
<evidence type="ECO:0000256" key="2">
    <source>
        <dbReference type="ARBA" id="ARBA00023015"/>
    </source>
</evidence>
<dbReference type="AlphaFoldDB" id="A0A0D2EDU2"/>
<feature type="compositionally biased region" description="Low complexity" evidence="6">
    <location>
        <begin position="559"/>
        <end position="576"/>
    </location>
</feature>
<dbReference type="GO" id="GO:0000981">
    <property type="term" value="F:DNA-binding transcription factor activity, RNA polymerase II-specific"/>
    <property type="evidence" value="ECO:0007669"/>
    <property type="project" value="InterPro"/>
</dbReference>
<feature type="compositionally biased region" description="Polar residues" evidence="6">
    <location>
        <begin position="537"/>
        <end position="553"/>
    </location>
</feature>
<keyword evidence="4" id="KW-0804">Transcription</keyword>
<keyword evidence="2" id="KW-0805">Transcription regulation</keyword>
<evidence type="ECO:0000256" key="4">
    <source>
        <dbReference type="ARBA" id="ARBA00023163"/>
    </source>
</evidence>
<sequence>MHAPRLYARLSDEALVTQTMMLMDNSNTRTLSAQGVEAPRPLASFKRRANSCKPCRDSKSRCSGGMPCTTCQRKRDKPECFYVAFPVRMGRNQPRQAHGSRQSVEQGALNFCGIFSLSRSVDEFKLLLPTKGRFREIIDCIRPIQAFSLNGHAADIEPVIDLARLNQSTSDSDFQFPSNLRPLYMKYKSVRDLLVAGRAMRAWAAFPSLVRDAEIIGLNVNVSVATAGTDEDLQPGRYLCWLLVELDVQLSFLLGRRPFIAPFHGVATPFSRTWRQEEEGLQQNVFEFSQYMIEVLDRFNSDKNDQQTMFSEARETMLEADLSRLYQLQLKLPPLSHNAWSDAPLCIAVTQHHIDVQLVLMVLHCQTLRSMPNQRKLPREANYRNLLKCTRMITEMFDSIHGLDPTRTASSWPRCFGVFCATVMLGIATIRQEVGVGIGSKRVKRTLEIFRDLAEAGQASGVAQLALESLGLLVERIRELEHSPTIATTATDDVTPPAPPCDLDDKAKEDISGLKRRRRSSLEEELQADKRPKPELNNISPGSSMQRHSTWQHSSDHPFSQATAAFNNSSASNVQNRPRQHGFQQEERLSPAASTSFSADNQRGLSNVGYGFTQLEHFQEFQAAHHWVHPPMMYHPPMYDDWWQAQFASHDAMSSDHTRQMFYGPLSAPPMDQAHHPETAMHGDGHAGFAHLQQEPTTHAETPMVIDSSTVHSLGHMQALTHSPQGPAEGKG</sequence>
<dbReference type="GO" id="GO:0005634">
    <property type="term" value="C:nucleus"/>
    <property type="evidence" value="ECO:0007669"/>
    <property type="project" value="UniProtKB-SubCell"/>
</dbReference>
<name>A0A0D2EDU2_CLAB1</name>
<feature type="region of interest" description="Disordered" evidence="6">
    <location>
        <begin position="484"/>
        <end position="600"/>
    </location>
</feature>
<keyword evidence="5" id="KW-0539">Nucleus</keyword>
<dbReference type="Gene3D" id="4.10.240.10">
    <property type="entry name" value="Zn(2)-C6 fungal-type DNA-binding domain"/>
    <property type="match status" value="1"/>
</dbReference>
<proteinExistence type="predicted"/>
<organism evidence="8 9">
    <name type="scientific">Cladophialophora bantiana (strain ATCC 10958 / CBS 173.52 / CDC B-1940 / NIH 8579)</name>
    <name type="common">Xylohypha bantiana</name>
    <dbReference type="NCBI Taxonomy" id="1442370"/>
    <lineage>
        <taxon>Eukaryota</taxon>
        <taxon>Fungi</taxon>
        <taxon>Dikarya</taxon>
        <taxon>Ascomycota</taxon>
        <taxon>Pezizomycotina</taxon>
        <taxon>Eurotiomycetes</taxon>
        <taxon>Chaetothyriomycetidae</taxon>
        <taxon>Chaetothyriales</taxon>
        <taxon>Herpotrichiellaceae</taxon>
        <taxon>Cladophialophora</taxon>
    </lineage>
</organism>
<gene>
    <name evidence="8" type="ORF">Z519_10878</name>
</gene>
<dbReference type="PANTHER" id="PTHR31001:SF81">
    <property type="entry name" value="ZN(II)2CYS6 TRANSCRIPTION FACTOR"/>
    <property type="match status" value="1"/>
</dbReference>
<dbReference type="PROSITE" id="PS00463">
    <property type="entry name" value="ZN2_CY6_FUNGAL_1"/>
    <property type="match status" value="1"/>
</dbReference>
<dbReference type="CDD" id="cd12148">
    <property type="entry name" value="fungal_TF_MHR"/>
    <property type="match status" value="1"/>
</dbReference>
<dbReference type="HOGENOM" id="CLU_012076_0_0_1"/>